<comment type="caution">
    <text evidence="4">The sequence shown here is derived from an EMBL/GenBank/DDBJ whole genome shotgun (WGS) entry which is preliminary data.</text>
</comment>
<evidence type="ECO:0000259" key="1">
    <source>
        <dbReference type="Pfam" id="PF07848"/>
    </source>
</evidence>
<evidence type="ECO:0000313" key="4">
    <source>
        <dbReference type="EMBL" id="OSQ38912.1"/>
    </source>
</evidence>
<dbReference type="InterPro" id="IPR012906">
    <property type="entry name" value="PaaX-like_N"/>
</dbReference>
<dbReference type="InterPro" id="IPR036388">
    <property type="entry name" value="WH-like_DNA-bd_sf"/>
</dbReference>
<proteinExistence type="predicted"/>
<dbReference type="Pfam" id="PF07848">
    <property type="entry name" value="PaaX"/>
    <property type="match status" value="1"/>
</dbReference>
<dbReference type="InterPro" id="IPR013225">
    <property type="entry name" value="PaaX_C"/>
</dbReference>
<accession>A0A1Y2L2W4</accession>
<evidence type="ECO:0008006" key="6">
    <source>
        <dbReference type="Google" id="ProtNLM"/>
    </source>
</evidence>
<sequence length="327" mass="36681">MPRQSSPAFQQFETIRAQLDLRSRAVVVTFLCDVLRPRGKSVFLADLISLLSPVGVSERVLRTAVFRMSRDGWLETSRVGRQAVYRVTHEGWRLIEPGCRQFYTAPATGWDGQWTLIMFDNHSLSTEQKRSVARTLSWRGFGMVSSNVFAHPGIDVVLTRQILNETGLASAAISLRAETQDIVESASLRDMVASTWNLASLQQQYLQKLALFEPLLSIDLASECTPDLAFALRMVLMHGFKQVVLRDPGLPAQLLPADWPGHRAREVIRQLYWQLVPLSEPFIAQHLRPCPADGRLEADTKTGNSELAVWFFKRLGGPDVVKRAGEA</sequence>
<feature type="domain" description="Transcriptional repressor PaaX-like C-terminal" evidence="2">
    <location>
        <begin position="196"/>
        <end position="284"/>
    </location>
</feature>
<dbReference type="Gene3D" id="3.30.70.2650">
    <property type="match status" value="1"/>
</dbReference>
<dbReference type="Gene3D" id="1.10.10.10">
    <property type="entry name" value="Winged helix-like DNA-binding domain superfamily/Winged helix DNA-binding domain"/>
    <property type="match status" value="1"/>
</dbReference>
<feature type="domain" description="Transcriptional repressor PaaX-like central Cas2-like" evidence="3">
    <location>
        <begin position="109"/>
        <end position="185"/>
    </location>
</feature>
<reference evidence="4 5" key="1">
    <citation type="submission" date="2014-03" db="EMBL/GenBank/DDBJ databases">
        <title>The draft genome sequence of Thalassospira mesophila JCM 18969.</title>
        <authorList>
            <person name="Lai Q."/>
            <person name="Shao Z."/>
        </authorList>
    </citation>
    <scope>NUCLEOTIDE SEQUENCE [LARGE SCALE GENOMIC DNA]</scope>
    <source>
        <strain evidence="4 5">JCM 18969</strain>
    </source>
</reference>
<evidence type="ECO:0000259" key="3">
    <source>
        <dbReference type="Pfam" id="PF20803"/>
    </source>
</evidence>
<dbReference type="Gene3D" id="1.20.58.1460">
    <property type="match status" value="1"/>
</dbReference>
<dbReference type="EMBL" id="JFKA01000003">
    <property type="protein sequence ID" value="OSQ38912.1"/>
    <property type="molecule type" value="Genomic_DNA"/>
</dbReference>
<evidence type="ECO:0000313" key="5">
    <source>
        <dbReference type="Proteomes" id="UP000193391"/>
    </source>
</evidence>
<dbReference type="STRING" id="1293891.TMES_09290"/>
<dbReference type="RefSeq" id="WP_085581754.1">
    <property type="nucleotide sequence ID" value="NZ_JFKA01000003.1"/>
</dbReference>
<dbReference type="Pfam" id="PF20803">
    <property type="entry name" value="PaaX_M"/>
    <property type="match status" value="1"/>
</dbReference>
<gene>
    <name evidence="4" type="ORF">TMES_09290</name>
</gene>
<dbReference type="PANTHER" id="PTHR30319:SF1">
    <property type="entry name" value="TRANSCRIPTIONAL REPRESSOR PAAX"/>
    <property type="match status" value="1"/>
</dbReference>
<dbReference type="Proteomes" id="UP000193391">
    <property type="component" value="Unassembled WGS sequence"/>
</dbReference>
<dbReference type="InterPro" id="IPR048846">
    <property type="entry name" value="PaaX-like_central"/>
</dbReference>
<organism evidence="4 5">
    <name type="scientific">Thalassospira mesophila</name>
    <dbReference type="NCBI Taxonomy" id="1293891"/>
    <lineage>
        <taxon>Bacteria</taxon>
        <taxon>Pseudomonadati</taxon>
        <taxon>Pseudomonadota</taxon>
        <taxon>Alphaproteobacteria</taxon>
        <taxon>Rhodospirillales</taxon>
        <taxon>Thalassospiraceae</taxon>
        <taxon>Thalassospira</taxon>
    </lineage>
</organism>
<protein>
    <recommendedName>
        <fullName evidence="6">Phenylacetic acid degradation protein</fullName>
    </recommendedName>
</protein>
<feature type="domain" description="Transcriptional repressor PaaX-like N-terminal" evidence="1">
    <location>
        <begin position="23"/>
        <end position="90"/>
    </location>
</feature>
<keyword evidence="5" id="KW-1185">Reference proteome</keyword>
<dbReference type="PANTHER" id="PTHR30319">
    <property type="entry name" value="PHENYLACETIC ACID REGULATOR-RELATED TRANSCRIPTIONAL REPRESSOR"/>
    <property type="match status" value="1"/>
</dbReference>
<dbReference type="AlphaFoldDB" id="A0A1Y2L2W4"/>
<name>A0A1Y2L2W4_9PROT</name>
<dbReference type="InterPro" id="IPR011965">
    <property type="entry name" value="PaaX_trns_reg"/>
</dbReference>
<dbReference type="GO" id="GO:0006351">
    <property type="term" value="P:DNA-templated transcription"/>
    <property type="evidence" value="ECO:0007669"/>
    <property type="project" value="InterPro"/>
</dbReference>
<dbReference type="OrthoDB" id="2270427at2"/>
<dbReference type="PIRSF" id="PIRSF020623">
    <property type="entry name" value="PaaX"/>
    <property type="match status" value="1"/>
</dbReference>
<dbReference type="Pfam" id="PF08223">
    <property type="entry name" value="PaaX_C"/>
    <property type="match status" value="1"/>
</dbReference>
<evidence type="ECO:0000259" key="2">
    <source>
        <dbReference type="Pfam" id="PF08223"/>
    </source>
</evidence>